<proteinExistence type="predicted"/>
<keyword evidence="1" id="KW-0472">Membrane</keyword>
<feature type="transmembrane region" description="Helical" evidence="1">
    <location>
        <begin position="6"/>
        <end position="30"/>
    </location>
</feature>
<dbReference type="RefSeq" id="WP_345006022.1">
    <property type="nucleotide sequence ID" value="NZ_BAABCY010000060.1"/>
</dbReference>
<keyword evidence="1" id="KW-1133">Transmembrane helix</keyword>
<dbReference type="EMBL" id="BAABCY010000060">
    <property type="protein sequence ID" value="GAA3571645.1"/>
    <property type="molecule type" value="Genomic_DNA"/>
</dbReference>
<keyword evidence="1" id="KW-0812">Transmembrane</keyword>
<accession>A0ABP6XU10</accession>
<sequence length="300" mass="35105">MKKFIGYILSFGVVFYLLLHIISVASFWTLRRSAFYKPPFLVNEVKVSDFDYIILGASTGLTTLNTHIIDSITGKQGINLAIDDTGLSNHYLMLQHFLANGKITRYCVLNTSLEAFDRQHNFLGDNDYRFLMYRDKDYVFNYYNSLAPKEGFNVLRYSKWTPFLGLSYYNTELFFPALSSVFYPHKRNRFDSLGNYTYSNVTGTPALKNKTEKEIRFKNPYLKKIETLCKQNNIELIYYFSPDKTRNVKCFSSSRNVINHTDVFKEVPYFYDAIHVVRKGNREASKLFANELIKLYLIEE</sequence>
<protein>
    <submittedName>
        <fullName evidence="2">Uncharacterized protein</fullName>
    </submittedName>
</protein>
<gene>
    <name evidence="2" type="ORF">GCM10022395_21310</name>
</gene>
<keyword evidence="3" id="KW-1185">Reference proteome</keyword>
<evidence type="ECO:0000313" key="3">
    <source>
        <dbReference type="Proteomes" id="UP001500954"/>
    </source>
</evidence>
<organism evidence="2 3">
    <name type="scientific">Snuella lapsa</name>
    <dbReference type="NCBI Taxonomy" id="870481"/>
    <lineage>
        <taxon>Bacteria</taxon>
        <taxon>Pseudomonadati</taxon>
        <taxon>Bacteroidota</taxon>
        <taxon>Flavobacteriia</taxon>
        <taxon>Flavobacteriales</taxon>
        <taxon>Flavobacteriaceae</taxon>
        <taxon>Snuella</taxon>
    </lineage>
</organism>
<name>A0ABP6XU10_9FLAO</name>
<dbReference type="Proteomes" id="UP001500954">
    <property type="component" value="Unassembled WGS sequence"/>
</dbReference>
<evidence type="ECO:0000256" key="1">
    <source>
        <dbReference type="SAM" id="Phobius"/>
    </source>
</evidence>
<evidence type="ECO:0000313" key="2">
    <source>
        <dbReference type="EMBL" id="GAA3571645.1"/>
    </source>
</evidence>
<reference evidence="3" key="1">
    <citation type="journal article" date="2019" name="Int. J. Syst. Evol. Microbiol.">
        <title>The Global Catalogue of Microorganisms (GCM) 10K type strain sequencing project: providing services to taxonomists for standard genome sequencing and annotation.</title>
        <authorList>
            <consortium name="The Broad Institute Genomics Platform"/>
            <consortium name="The Broad Institute Genome Sequencing Center for Infectious Disease"/>
            <person name="Wu L."/>
            <person name="Ma J."/>
        </authorList>
    </citation>
    <scope>NUCLEOTIDE SEQUENCE [LARGE SCALE GENOMIC DNA]</scope>
    <source>
        <strain evidence="3">JCM 17111</strain>
    </source>
</reference>
<comment type="caution">
    <text evidence="2">The sequence shown here is derived from an EMBL/GenBank/DDBJ whole genome shotgun (WGS) entry which is preliminary data.</text>
</comment>